<reference evidence="2" key="1">
    <citation type="journal article" date="2014" name="Int. J. Syst. Evol. Microbiol.">
        <title>Complete genome sequence of Corynebacterium casei LMG S-19264T (=DSM 44701T), isolated from a smear-ripened cheese.</title>
        <authorList>
            <consortium name="US DOE Joint Genome Institute (JGI-PGF)"/>
            <person name="Walter F."/>
            <person name="Albersmeier A."/>
            <person name="Kalinowski J."/>
            <person name="Ruckert C."/>
        </authorList>
    </citation>
    <scope>NUCLEOTIDE SEQUENCE</scope>
    <source>
        <strain evidence="2">CGMCC 1.15762</strain>
    </source>
</reference>
<evidence type="ECO:0000259" key="1">
    <source>
        <dbReference type="SMART" id="SM00460"/>
    </source>
</evidence>
<proteinExistence type="predicted"/>
<dbReference type="InterPro" id="IPR002931">
    <property type="entry name" value="Transglutaminase-like"/>
</dbReference>
<dbReference type="PANTHER" id="PTHR33490:SF12">
    <property type="entry name" value="BLL5557 PROTEIN"/>
    <property type="match status" value="1"/>
</dbReference>
<dbReference type="RefSeq" id="WP_188788898.1">
    <property type="nucleotide sequence ID" value="NZ_BMJV01000001.1"/>
</dbReference>
<dbReference type="Gene3D" id="3.10.620.30">
    <property type="match status" value="1"/>
</dbReference>
<evidence type="ECO:0000313" key="3">
    <source>
        <dbReference type="Proteomes" id="UP000617145"/>
    </source>
</evidence>
<reference evidence="2" key="2">
    <citation type="submission" date="2020-09" db="EMBL/GenBank/DDBJ databases">
        <authorList>
            <person name="Sun Q."/>
            <person name="Zhou Y."/>
        </authorList>
    </citation>
    <scope>NUCLEOTIDE SEQUENCE</scope>
    <source>
        <strain evidence="2">CGMCC 1.15762</strain>
    </source>
</reference>
<keyword evidence="3" id="KW-1185">Reference proteome</keyword>
<dbReference type="Pfam" id="PF01841">
    <property type="entry name" value="Transglut_core"/>
    <property type="match status" value="1"/>
</dbReference>
<gene>
    <name evidence="2" type="ORF">GCM10011415_07970</name>
</gene>
<dbReference type="Proteomes" id="UP000617145">
    <property type="component" value="Unassembled WGS sequence"/>
</dbReference>
<feature type="domain" description="Transglutaminase-like" evidence="1">
    <location>
        <begin position="158"/>
        <end position="218"/>
    </location>
</feature>
<dbReference type="InterPro" id="IPR038765">
    <property type="entry name" value="Papain-like_cys_pep_sf"/>
</dbReference>
<comment type="caution">
    <text evidence="2">The sequence shown here is derived from an EMBL/GenBank/DDBJ whole genome shotgun (WGS) entry which is preliminary data.</text>
</comment>
<dbReference type="AlphaFoldDB" id="A0A8J3EEG6"/>
<protein>
    <submittedName>
        <fullName evidence="2">Transglutaminase</fullName>
    </submittedName>
</protein>
<dbReference type="EMBL" id="BMJV01000001">
    <property type="protein sequence ID" value="GGG63907.1"/>
    <property type="molecule type" value="Genomic_DNA"/>
</dbReference>
<dbReference type="SMART" id="SM00460">
    <property type="entry name" value="TGc"/>
    <property type="match status" value="1"/>
</dbReference>
<dbReference type="PANTHER" id="PTHR33490">
    <property type="entry name" value="BLR5614 PROTEIN-RELATED"/>
    <property type="match status" value="1"/>
</dbReference>
<accession>A0A8J3EEG6</accession>
<dbReference type="SUPFAM" id="SSF54001">
    <property type="entry name" value="Cysteine proteinases"/>
    <property type="match status" value="1"/>
</dbReference>
<organism evidence="2 3">
    <name type="scientific">Salipiger pallidus</name>
    <dbReference type="NCBI Taxonomy" id="1775170"/>
    <lineage>
        <taxon>Bacteria</taxon>
        <taxon>Pseudomonadati</taxon>
        <taxon>Pseudomonadota</taxon>
        <taxon>Alphaproteobacteria</taxon>
        <taxon>Rhodobacterales</taxon>
        <taxon>Roseobacteraceae</taxon>
        <taxon>Salipiger</taxon>
    </lineage>
</organism>
<sequence>MRISIDVAMSYRFRRPNTAFLALEAAQTDGQVVETSQLDIPDATLTRIDGDADVGERIWAQFRSADMTLTYTATVDVTRPTQDLGALDAMPLHRIPGTAAPYLRPSRYCQSDKFQSFVSQRFGHLSGGAKVQGLRDWVEENLTYVPGSSDADTNVLETFAGRQGVCRDYAHLMCSLVRAAGIPARMVAVYSPHITPPDFHAVAEVWLSGQWWLVDATGMAAADSMAIIAVGRDAYDIAFMDSQEPAQMLSQSVNVSQA</sequence>
<name>A0A8J3EEG6_9RHOB</name>
<dbReference type="Gene3D" id="2.60.40.2250">
    <property type="match status" value="1"/>
</dbReference>
<evidence type="ECO:0000313" key="2">
    <source>
        <dbReference type="EMBL" id="GGG63907.1"/>
    </source>
</evidence>